<dbReference type="InterPro" id="IPR036388">
    <property type="entry name" value="WH-like_DNA-bd_sf"/>
</dbReference>
<dbReference type="EMBL" id="CP012850">
    <property type="protein sequence ID" value="ALI34772.1"/>
    <property type="molecule type" value="Genomic_DNA"/>
</dbReference>
<dbReference type="InterPro" id="IPR019888">
    <property type="entry name" value="Tscrpt_reg_AsnC-like"/>
</dbReference>
<keyword evidence="9" id="KW-1185">Reference proteome</keyword>
<dbReference type="Pfam" id="PF17805">
    <property type="entry name" value="AsnC_trans_reg2"/>
    <property type="match status" value="2"/>
</dbReference>
<proteinExistence type="inferred from homology"/>
<dbReference type="Gene3D" id="1.10.10.10">
    <property type="entry name" value="Winged helix-like DNA-binding domain superfamily/Winged helix DNA-binding domain"/>
    <property type="match status" value="1"/>
</dbReference>
<dbReference type="EC" id="4.1.1.111" evidence="4"/>
<keyword evidence="1" id="KW-0456">Lyase</keyword>
<dbReference type="OrthoDB" id="145939at2157"/>
<keyword evidence="8" id="KW-0238">DNA-binding</keyword>
<dbReference type="Pfam" id="PF22451">
    <property type="entry name" value="NirdL-like_HTH"/>
    <property type="match status" value="1"/>
</dbReference>
<organism evidence="8 9">
    <name type="scientific">Candidatus Nitrosocosmicus oleophilus</name>
    <dbReference type="NCBI Taxonomy" id="1353260"/>
    <lineage>
        <taxon>Archaea</taxon>
        <taxon>Nitrososphaerota</taxon>
        <taxon>Nitrososphaeria</taxon>
        <taxon>Nitrososphaerales</taxon>
        <taxon>Nitrososphaeraceae</taxon>
        <taxon>Candidatus Nitrosocosmicus</taxon>
    </lineage>
</organism>
<evidence type="ECO:0000256" key="4">
    <source>
        <dbReference type="ARBA" id="ARBA00023471"/>
    </source>
</evidence>
<dbReference type="SMART" id="SM00344">
    <property type="entry name" value="HTH_ASNC"/>
    <property type="match status" value="1"/>
</dbReference>
<dbReference type="AlphaFoldDB" id="A0A654M652"/>
<evidence type="ECO:0000313" key="9">
    <source>
        <dbReference type="Proteomes" id="UP000058925"/>
    </source>
</evidence>
<evidence type="ECO:0000259" key="6">
    <source>
        <dbReference type="Pfam" id="PF17805"/>
    </source>
</evidence>
<feature type="domain" description="Siroheme decarboxylase NirL-like HTH" evidence="7">
    <location>
        <begin position="10"/>
        <end position="56"/>
    </location>
</feature>
<dbReference type="SUPFAM" id="SSF46785">
    <property type="entry name" value="Winged helix' DNA-binding domain"/>
    <property type="match status" value="1"/>
</dbReference>
<dbReference type="InterPro" id="IPR053953">
    <property type="entry name" value="NirdL-like_HTH"/>
</dbReference>
<dbReference type="KEGG" id="taa:NMY3_00561"/>
<dbReference type="PANTHER" id="PTHR43413:SF1">
    <property type="entry name" value="SIROHEME DECARBOXYLASE NIRL SUBUNIT"/>
    <property type="match status" value="1"/>
</dbReference>
<sequence>MLVNELDAIDKEILNDIQWSFPLVERPFLEMANKYQLKEEEVLYRTQRLKDIGIIRQISAIFDTRKLGYKSALVAFSVDKNKIDYVANEINKHPGVSHNYERNHEYNVWFTLAVSPDADMKTDLDKMASLDGVLKYRVLPTLKMYKIGVKLDMVNDDPEKPSPTDDVKKMDVKAEKISEVDKEYIRQLQKDIKIIREPFKTITDDLGINLEDLFNKVKEYQNIGIMRRFAAILRHRQAGFTANGMIVWNVPEEKIDQVGLKIASFPQVSHCYRRPIYPDWEFNLFSMIHARTIDAAEKIAKEISAIIKIDRYRILFSSREFKKERVKYFE</sequence>
<evidence type="ECO:0000313" key="8">
    <source>
        <dbReference type="EMBL" id="ALI34772.1"/>
    </source>
</evidence>
<feature type="domain" description="Siroheme decarboxylase AsnC-like ligand binding" evidence="6">
    <location>
        <begin position="237"/>
        <end position="322"/>
    </location>
</feature>
<evidence type="ECO:0000259" key="7">
    <source>
        <dbReference type="Pfam" id="PF22451"/>
    </source>
</evidence>
<evidence type="ECO:0000256" key="1">
    <source>
        <dbReference type="ARBA" id="ARBA00023239"/>
    </source>
</evidence>
<reference evidence="9" key="1">
    <citation type="submission" date="2015-10" db="EMBL/GenBank/DDBJ databases">
        <title>Niche specialization of a soil ammonia-oxidizing archaeon, Candidatus Nitrosocosmicus oleophilus.</title>
        <authorList>
            <person name="Jung M.-Y."/>
            <person name="Rhee S.-K."/>
        </authorList>
    </citation>
    <scope>NUCLEOTIDE SEQUENCE [LARGE SCALE GENOMIC DNA]</scope>
    <source>
        <strain evidence="9">MY3</strain>
    </source>
</reference>
<dbReference type="PANTHER" id="PTHR43413">
    <property type="entry name" value="TRANSCRIPTIONAL REGULATOR, ASNC FAMILY"/>
    <property type="match status" value="1"/>
</dbReference>
<comment type="pathway">
    <text evidence="2">Porphyrin-containing compound metabolism.</text>
</comment>
<dbReference type="Gene3D" id="3.30.70.3460">
    <property type="match status" value="2"/>
</dbReference>
<evidence type="ECO:0000256" key="3">
    <source>
        <dbReference type="ARBA" id="ARBA00023457"/>
    </source>
</evidence>
<comment type="similarity">
    <text evidence="3">Belongs to the Ahb/Nir family.</text>
</comment>
<name>A0A654M652_9ARCH</name>
<dbReference type="InterPro" id="IPR040523">
    <property type="entry name" value="AsnC_trans_reg2"/>
</dbReference>
<dbReference type="GO" id="GO:0016829">
    <property type="term" value="F:lyase activity"/>
    <property type="evidence" value="ECO:0007669"/>
    <property type="project" value="UniProtKB-KW"/>
</dbReference>
<evidence type="ECO:0000256" key="5">
    <source>
        <dbReference type="ARBA" id="ARBA00048470"/>
    </source>
</evidence>
<dbReference type="GO" id="GO:0003677">
    <property type="term" value="F:DNA binding"/>
    <property type="evidence" value="ECO:0007669"/>
    <property type="project" value="UniProtKB-KW"/>
</dbReference>
<feature type="domain" description="Siroheme decarboxylase AsnC-like ligand binding" evidence="6">
    <location>
        <begin position="66"/>
        <end position="146"/>
    </location>
</feature>
<dbReference type="InterPro" id="IPR036390">
    <property type="entry name" value="WH_DNA-bd_sf"/>
</dbReference>
<comment type="catalytic activity">
    <reaction evidence="5">
        <text>siroheme + 2 H(+) = 12,18-didecarboxysiroheme + 2 CO2</text>
        <dbReference type="Rhea" id="RHEA:19093"/>
        <dbReference type="ChEBI" id="CHEBI:15378"/>
        <dbReference type="ChEBI" id="CHEBI:16526"/>
        <dbReference type="ChEBI" id="CHEBI:60052"/>
        <dbReference type="ChEBI" id="CHEBI:140497"/>
        <dbReference type="EC" id="4.1.1.111"/>
    </reaction>
</comment>
<dbReference type="Proteomes" id="UP000058925">
    <property type="component" value="Chromosome"/>
</dbReference>
<evidence type="ECO:0000256" key="2">
    <source>
        <dbReference type="ARBA" id="ARBA00023444"/>
    </source>
</evidence>
<accession>A0A654M652</accession>
<dbReference type="InterPro" id="IPR050684">
    <property type="entry name" value="HTH-Siroheme_Decarb"/>
</dbReference>
<gene>
    <name evidence="8" type="ORF">NMY3_00561</name>
</gene>
<protein>
    <recommendedName>
        <fullName evidence="4">siroheme decarboxylase</fullName>
        <ecNumber evidence="4">4.1.1.111</ecNumber>
    </recommendedName>
</protein>